<dbReference type="Proteomes" id="UP000504638">
    <property type="component" value="Unplaced"/>
</dbReference>
<keyword evidence="11" id="KW-1185">Reference proteome</keyword>
<reference evidence="10 12" key="1">
    <citation type="submission" date="2020-01" db="EMBL/GenBank/DDBJ databases">
        <authorList>
            <consortium name="DOE Joint Genome Institute"/>
            <person name="Haridas S."/>
            <person name="Albert R."/>
            <person name="Binder M."/>
            <person name="Bloem J."/>
            <person name="Labutti K."/>
            <person name="Salamov A."/>
            <person name="Andreopoulos B."/>
            <person name="Baker S.E."/>
            <person name="Barry K."/>
            <person name="Bills G."/>
            <person name="Bluhm B.H."/>
            <person name="Cannon C."/>
            <person name="Castanera R."/>
            <person name="Culley D.E."/>
            <person name="Daum C."/>
            <person name="Ezra D."/>
            <person name="Gonzalez J.B."/>
            <person name="Henrissat B."/>
            <person name="Kuo A."/>
            <person name="Liang C."/>
            <person name="Lipzen A."/>
            <person name="Lutzoni F."/>
            <person name="Magnuson J."/>
            <person name="Mondo S."/>
            <person name="Nolan M."/>
            <person name="Ohm R."/>
            <person name="Pangilinan J."/>
            <person name="Park H.-J."/>
            <person name="Ramirez L."/>
            <person name="Alfaro M."/>
            <person name="Sun H."/>
            <person name="Tritt A."/>
            <person name="Yoshinaga Y."/>
            <person name="Zwiers L.-H."/>
            <person name="Turgeon B.G."/>
            <person name="Goodwin S.B."/>
            <person name="Spatafora J.W."/>
            <person name="Crous P.W."/>
            <person name="Grigoriev I.V."/>
        </authorList>
    </citation>
    <scope>NUCLEOTIDE SEQUENCE</scope>
    <source>
        <strain evidence="10 12">CBS 781.70</strain>
    </source>
</reference>
<dbReference type="GeneID" id="54419915"/>
<dbReference type="Pfam" id="PF05649">
    <property type="entry name" value="Peptidase_M13_N"/>
    <property type="match status" value="1"/>
</dbReference>
<dbReference type="GO" id="GO:0004222">
    <property type="term" value="F:metalloendopeptidase activity"/>
    <property type="evidence" value="ECO:0007669"/>
    <property type="project" value="InterPro"/>
</dbReference>
<evidence type="ECO:0000313" key="10">
    <source>
        <dbReference type="EMBL" id="KAF1812755.1"/>
    </source>
</evidence>
<keyword evidence="5" id="KW-0378">Hydrolase</keyword>
<comment type="similarity">
    <text evidence="2">Belongs to the peptidase M13 family.</text>
</comment>
<dbReference type="InterPro" id="IPR018497">
    <property type="entry name" value="Peptidase_M13_C"/>
</dbReference>
<sequence length="683" mass="75905">MASNYTVMDPCTEFNAMVCTGWEATHDYRPEQSTIGTLSDMDDKLQEVLHTILESPYTSNSIPPGTDPAVDKANFDKMQSAYHACSDEETIRSFGIKPLTDILDSFEEVFPLDGPETVGKDELTKAILNLSGKGVGALVGAGPSADDKEPDVMAVYLSPGSVGLPSKEYYNISDVVEKYKTAITAMFETMYGNSTGPAAPSGYRNRQAAGFADLAKKISDFEGSLDVLTADPADAADVTKYYNPMTLAEVDAWIPSICITDIVRGQVPKNFTSDRVINTDPAYYKNASAIIASTPREVLHGYFIWGIIRRWSGRLHKDFNKPWRQFNNVLAGRDPDAIADRWRTCVAEVDGNLGWLESGVYVQREFGPDQKAFGDRIIADIRSQFNTKLIGLDWMSEDVKKVAQEKVRNIVQKIGYPTKSPNVLDPQDLSDYYSGLSISNETYFANGVAFSKFGDAKEWIRLLEPTDKDRWYMTVPTVNAYYNPPGNEIVFPAGIMQYPVFQLGLPEYVSYGSFGAVAGHELSHGFDNSGRNYDVNGTYTDWWDNSTVTAFEQRANCFVQQYGNFTVPGLDNQPLHVNGDLTLGENIADAGGVSAAYGAWSLREFTQPNQLLPGLERFSKEQMFFISFGTTWCGKVRKETAVNRVYTDPHSPPQYRILGTLANSRPFKEAFNCPVKEPTCELW</sequence>
<dbReference type="InterPro" id="IPR024079">
    <property type="entry name" value="MetalloPept_cat_dom_sf"/>
</dbReference>
<dbReference type="AlphaFoldDB" id="A0A6G1G3T2"/>
<dbReference type="PRINTS" id="PR00786">
    <property type="entry name" value="NEPRILYSIN"/>
</dbReference>
<dbReference type="RefSeq" id="XP_033534386.1">
    <property type="nucleotide sequence ID" value="XM_033679345.1"/>
</dbReference>
<keyword evidence="6" id="KW-0862">Zinc</keyword>
<proteinExistence type="inferred from homology"/>
<evidence type="ECO:0000313" key="11">
    <source>
        <dbReference type="Proteomes" id="UP000504638"/>
    </source>
</evidence>
<evidence type="ECO:0000313" key="12">
    <source>
        <dbReference type="RefSeq" id="XP_033534386.1"/>
    </source>
</evidence>
<evidence type="ECO:0000259" key="9">
    <source>
        <dbReference type="Pfam" id="PF05649"/>
    </source>
</evidence>
<gene>
    <name evidence="10 12" type="ORF">P152DRAFT_457954</name>
</gene>
<dbReference type="PANTHER" id="PTHR11733">
    <property type="entry name" value="ZINC METALLOPROTEASE FAMILY M13 NEPRILYSIN-RELATED"/>
    <property type="match status" value="1"/>
</dbReference>
<evidence type="ECO:0000256" key="4">
    <source>
        <dbReference type="ARBA" id="ARBA00022723"/>
    </source>
</evidence>
<dbReference type="GO" id="GO:0005886">
    <property type="term" value="C:plasma membrane"/>
    <property type="evidence" value="ECO:0007669"/>
    <property type="project" value="TreeGrafter"/>
</dbReference>
<keyword evidence="3" id="KW-0645">Protease</keyword>
<keyword evidence="7" id="KW-0482">Metalloprotease</keyword>
<evidence type="ECO:0000256" key="3">
    <source>
        <dbReference type="ARBA" id="ARBA00022670"/>
    </source>
</evidence>
<keyword evidence="4" id="KW-0479">Metal-binding</keyword>
<reference evidence="12" key="2">
    <citation type="submission" date="2020-04" db="EMBL/GenBank/DDBJ databases">
        <authorList>
            <consortium name="NCBI Genome Project"/>
        </authorList>
    </citation>
    <scope>NUCLEOTIDE SEQUENCE</scope>
    <source>
        <strain evidence="12">CBS 781.70</strain>
    </source>
</reference>
<accession>A0A6G1G3T2</accession>
<feature type="domain" description="Peptidase M13 C-terminal" evidence="8">
    <location>
        <begin position="479"/>
        <end position="677"/>
    </location>
</feature>
<dbReference type="InterPro" id="IPR042089">
    <property type="entry name" value="Peptidase_M13_dom_2"/>
</dbReference>
<organism evidence="10">
    <name type="scientific">Eremomyces bilateralis CBS 781.70</name>
    <dbReference type="NCBI Taxonomy" id="1392243"/>
    <lineage>
        <taxon>Eukaryota</taxon>
        <taxon>Fungi</taxon>
        <taxon>Dikarya</taxon>
        <taxon>Ascomycota</taxon>
        <taxon>Pezizomycotina</taxon>
        <taxon>Dothideomycetes</taxon>
        <taxon>Dothideomycetes incertae sedis</taxon>
        <taxon>Eremomycetales</taxon>
        <taxon>Eremomycetaceae</taxon>
        <taxon>Eremomyces</taxon>
    </lineage>
</organism>
<dbReference type="SUPFAM" id="SSF55486">
    <property type="entry name" value="Metalloproteases ('zincins'), catalytic domain"/>
    <property type="match status" value="1"/>
</dbReference>
<dbReference type="PROSITE" id="PS51885">
    <property type="entry name" value="NEPRILYSIN"/>
    <property type="match status" value="1"/>
</dbReference>
<reference evidence="12" key="3">
    <citation type="submission" date="2025-04" db="UniProtKB">
        <authorList>
            <consortium name="RefSeq"/>
        </authorList>
    </citation>
    <scope>IDENTIFICATION</scope>
    <source>
        <strain evidence="12">CBS 781.70</strain>
    </source>
</reference>
<evidence type="ECO:0000256" key="1">
    <source>
        <dbReference type="ARBA" id="ARBA00001947"/>
    </source>
</evidence>
<name>A0A6G1G3T2_9PEZI</name>
<dbReference type="Gene3D" id="3.40.390.10">
    <property type="entry name" value="Collagenase (Catalytic Domain)"/>
    <property type="match status" value="1"/>
</dbReference>
<dbReference type="Pfam" id="PF01431">
    <property type="entry name" value="Peptidase_M13"/>
    <property type="match status" value="1"/>
</dbReference>
<evidence type="ECO:0000256" key="5">
    <source>
        <dbReference type="ARBA" id="ARBA00022801"/>
    </source>
</evidence>
<dbReference type="EMBL" id="ML975156">
    <property type="protein sequence ID" value="KAF1812755.1"/>
    <property type="molecule type" value="Genomic_DNA"/>
</dbReference>
<evidence type="ECO:0000256" key="7">
    <source>
        <dbReference type="ARBA" id="ARBA00023049"/>
    </source>
</evidence>
<dbReference type="CDD" id="cd08662">
    <property type="entry name" value="M13"/>
    <property type="match status" value="1"/>
</dbReference>
<dbReference type="GO" id="GO:0046872">
    <property type="term" value="F:metal ion binding"/>
    <property type="evidence" value="ECO:0007669"/>
    <property type="project" value="UniProtKB-KW"/>
</dbReference>
<dbReference type="PANTHER" id="PTHR11733:SF167">
    <property type="entry name" value="FI17812P1-RELATED"/>
    <property type="match status" value="1"/>
</dbReference>
<dbReference type="GO" id="GO:0016485">
    <property type="term" value="P:protein processing"/>
    <property type="evidence" value="ECO:0007669"/>
    <property type="project" value="TreeGrafter"/>
</dbReference>
<dbReference type="InterPro" id="IPR008753">
    <property type="entry name" value="Peptidase_M13_N"/>
</dbReference>
<evidence type="ECO:0000259" key="8">
    <source>
        <dbReference type="Pfam" id="PF01431"/>
    </source>
</evidence>
<evidence type="ECO:0000256" key="6">
    <source>
        <dbReference type="ARBA" id="ARBA00022833"/>
    </source>
</evidence>
<feature type="domain" description="Peptidase M13 N-terminal" evidence="9">
    <location>
        <begin position="10"/>
        <end position="417"/>
    </location>
</feature>
<evidence type="ECO:0000256" key="2">
    <source>
        <dbReference type="ARBA" id="ARBA00007357"/>
    </source>
</evidence>
<dbReference type="OrthoDB" id="6475849at2759"/>
<dbReference type="InterPro" id="IPR000718">
    <property type="entry name" value="Peptidase_M13"/>
</dbReference>
<protein>
    <submittedName>
        <fullName evidence="10 12">Peptidase family M13</fullName>
    </submittedName>
</protein>
<comment type="cofactor">
    <cofactor evidence="1">
        <name>Zn(2+)</name>
        <dbReference type="ChEBI" id="CHEBI:29105"/>
    </cofactor>
</comment>
<dbReference type="Gene3D" id="1.10.1380.10">
    <property type="entry name" value="Neutral endopeptidase , domain2"/>
    <property type="match status" value="1"/>
</dbReference>